<dbReference type="InterPro" id="IPR029016">
    <property type="entry name" value="GAF-like_dom_sf"/>
</dbReference>
<organism evidence="6 7">
    <name type="scientific">Aeromicrobium phoceense</name>
    <dbReference type="NCBI Taxonomy" id="2754045"/>
    <lineage>
        <taxon>Bacteria</taxon>
        <taxon>Bacillati</taxon>
        <taxon>Actinomycetota</taxon>
        <taxon>Actinomycetes</taxon>
        <taxon>Propionibacteriales</taxon>
        <taxon>Nocardioidaceae</taxon>
        <taxon>Aeromicrobium</taxon>
    </lineage>
</organism>
<dbReference type="SUPFAM" id="SSF52172">
    <property type="entry name" value="CheY-like"/>
    <property type="match status" value="1"/>
</dbReference>
<dbReference type="GO" id="GO:0003723">
    <property type="term" value="F:RNA binding"/>
    <property type="evidence" value="ECO:0007669"/>
    <property type="project" value="InterPro"/>
</dbReference>
<name>A0A838XI62_9ACTN</name>
<evidence type="ECO:0000256" key="4">
    <source>
        <dbReference type="ARBA" id="ARBA00023163"/>
    </source>
</evidence>
<keyword evidence="4" id="KW-0804">Transcription</keyword>
<dbReference type="SMART" id="SM01012">
    <property type="entry name" value="ANTAR"/>
    <property type="match status" value="1"/>
</dbReference>
<evidence type="ECO:0000313" key="7">
    <source>
        <dbReference type="Proteomes" id="UP000550354"/>
    </source>
</evidence>
<accession>A0A838XI62</accession>
<dbReference type="Proteomes" id="UP000550354">
    <property type="component" value="Unassembled WGS sequence"/>
</dbReference>
<dbReference type="InterPro" id="IPR011006">
    <property type="entry name" value="CheY-like_superfamily"/>
</dbReference>
<evidence type="ECO:0000256" key="2">
    <source>
        <dbReference type="ARBA" id="ARBA00022777"/>
    </source>
</evidence>
<comment type="caution">
    <text evidence="6">The sequence shown here is derived from an EMBL/GenBank/DDBJ whole genome shotgun (WGS) entry which is preliminary data.</text>
</comment>
<keyword evidence="7" id="KW-1185">Reference proteome</keyword>
<keyword evidence="1" id="KW-0808">Transferase</keyword>
<dbReference type="PIRSF" id="PIRSF036625">
    <property type="entry name" value="GAF_ANTAR"/>
    <property type="match status" value="1"/>
</dbReference>
<dbReference type="Pfam" id="PF13185">
    <property type="entry name" value="GAF_2"/>
    <property type="match status" value="1"/>
</dbReference>
<dbReference type="SMART" id="SM00065">
    <property type="entry name" value="GAF"/>
    <property type="match status" value="1"/>
</dbReference>
<sequence>MSDDPLDHFADVARAMSAESGLDQTLERAVAGAVELVEGCDHAGISVVERRRVVETAAATDDLVRRGDQLQYELNEGPCLQSIREQETVQSDDLTTEDRWPTWSRRAADELGVRSMLSVQLFVSEDSLGALNLYSGTVGAFTADSRETALALAAHVAVAMLAAQEHENYESALAHRTVIGQAQGILMERYQLTPDQAFATLARVSQAQNRKLRHIALDLTRNANLGGLPRSPAPPAP</sequence>
<dbReference type="EMBL" id="JACEOG010000002">
    <property type="protein sequence ID" value="MBA4609557.1"/>
    <property type="molecule type" value="Genomic_DNA"/>
</dbReference>
<keyword evidence="2" id="KW-0418">Kinase</keyword>
<reference evidence="6 7" key="1">
    <citation type="submission" date="2020-07" db="EMBL/GenBank/DDBJ databases">
        <title>Draft genome and description of Aeromicrobium phoceense strain Marseille-Q0843 isolated from healthy skin swab.</title>
        <authorList>
            <person name="Boxberger M."/>
            <person name="La Scola B."/>
        </authorList>
    </citation>
    <scope>NUCLEOTIDE SEQUENCE [LARGE SCALE GENOMIC DNA]</scope>
    <source>
        <strain evidence="6 7">Marseille-Q0843</strain>
    </source>
</reference>
<proteinExistence type="predicted"/>
<evidence type="ECO:0000259" key="5">
    <source>
        <dbReference type="PROSITE" id="PS50921"/>
    </source>
</evidence>
<dbReference type="InterPro" id="IPR005561">
    <property type="entry name" value="ANTAR"/>
</dbReference>
<dbReference type="SUPFAM" id="SSF55781">
    <property type="entry name" value="GAF domain-like"/>
    <property type="match status" value="1"/>
</dbReference>
<evidence type="ECO:0000256" key="3">
    <source>
        <dbReference type="ARBA" id="ARBA00023015"/>
    </source>
</evidence>
<dbReference type="Gene3D" id="1.10.10.10">
    <property type="entry name" value="Winged helix-like DNA-binding domain superfamily/Winged helix DNA-binding domain"/>
    <property type="match status" value="1"/>
</dbReference>
<evidence type="ECO:0000256" key="1">
    <source>
        <dbReference type="ARBA" id="ARBA00022679"/>
    </source>
</evidence>
<gene>
    <name evidence="6" type="ORF">H1W00_13810</name>
</gene>
<dbReference type="GO" id="GO:0016301">
    <property type="term" value="F:kinase activity"/>
    <property type="evidence" value="ECO:0007669"/>
    <property type="project" value="UniProtKB-KW"/>
</dbReference>
<evidence type="ECO:0000313" key="6">
    <source>
        <dbReference type="EMBL" id="MBA4609557.1"/>
    </source>
</evidence>
<feature type="domain" description="ANTAR" evidence="5">
    <location>
        <begin position="159"/>
        <end position="220"/>
    </location>
</feature>
<dbReference type="PROSITE" id="PS50921">
    <property type="entry name" value="ANTAR"/>
    <property type="match status" value="1"/>
</dbReference>
<dbReference type="AlphaFoldDB" id="A0A838XI62"/>
<dbReference type="Gene3D" id="3.30.450.40">
    <property type="match status" value="1"/>
</dbReference>
<dbReference type="InterPro" id="IPR036388">
    <property type="entry name" value="WH-like_DNA-bd_sf"/>
</dbReference>
<dbReference type="Pfam" id="PF03861">
    <property type="entry name" value="ANTAR"/>
    <property type="match status" value="1"/>
</dbReference>
<dbReference type="RefSeq" id="WP_181756414.1">
    <property type="nucleotide sequence ID" value="NZ_JACEOG010000002.1"/>
</dbReference>
<protein>
    <submittedName>
        <fullName evidence="6">GAF and ANTAR domain-containing protein</fullName>
    </submittedName>
</protein>
<keyword evidence="3" id="KW-0805">Transcription regulation</keyword>
<dbReference type="InterPro" id="IPR012074">
    <property type="entry name" value="GAF_ANTAR"/>
</dbReference>
<dbReference type="InterPro" id="IPR003018">
    <property type="entry name" value="GAF"/>
</dbReference>